<evidence type="ECO:0000313" key="8">
    <source>
        <dbReference type="Proteomes" id="UP000321306"/>
    </source>
</evidence>
<evidence type="ECO:0000256" key="5">
    <source>
        <dbReference type="SAM" id="Phobius"/>
    </source>
</evidence>
<comment type="caution">
    <text evidence="7">The sequence shown here is derived from an EMBL/GenBank/DDBJ whole genome shotgun (WGS) entry which is preliminary data.</text>
</comment>
<dbReference type="Proteomes" id="UP000321306">
    <property type="component" value="Unassembled WGS sequence"/>
</dbReference>
<dbReference type="Pfam" id="PF00892">
    <property type="entry name" value="EamA"/>
    <property type="match status" value="2"/>
</dbReference>
<evidence type="ECO:0000256" key="1">
    <source>
        <dbReference type="ARBA" id="ARBA00004141"/>
    </source>
</evidence>
<feature type="transmembrane region" description="Helical" evidence="5">
    <location>
        <begin position="261"/>
        <end position="279"/>
    </location>
</feature>
<feature type="transmembrane region" description="Helical" evidence="5">
    <location>
        <begin position="120"/>
        <end position="139"/>
    </location>
</feature>
<accession>A0A511N5T5</accession>
<keyword evidence="8" id="KW-1185">Reference proteome</keyword>
<keyword evidence="3 5" id="KW-1133">Transmembrane helix</keyword>
<evidence type="ECO:0000259" key="6">
    <source>
        <dbReference type="Pfam" id="PF00892"/>
    </source>
</evidence>
<name>A0A511N5T5_DEIC1</name>
<evidence type="ECO:0000256" key="3">
    <source>
        <dbReference type="ARBA" id="ARBA00022989"/>
    </source>
</evidence>
<keyword evidence="4 5" id="KW-0472">Membrane</keyword>
<protein>
    <submittedName>
        <fullName evidence="7">Membrane protein</fullName>
    </submittedName>
</protein>
<proteinExistence type="predicted"/>
<feature type="transmembrane region" description="Helical" evidence="5">
    <location>
        <begin position="145"/>
        <end position="162"/>
    </location>
</feature>
<dbReference type="PANTHER" id="PTHR32322">
    <property type="entry name" value="INNER MEMBRANE TRANSPORTER"/>
    <property type="match status" value="1"/>
</dbReference>
<dbReference type="RefSeq" id="WP_186816087.1">
    <property type="nucleotide sequence ID" value="NZ_BJXB01000015.1"/>
</dbReference>
<gene>
    <name evidence="7" type="ORF">DC3_33960</name>
</gene>
<evidence type="ECO:0000256" key="4">
    <source>
        <dbReference type="ARBA" id="ARBA00023136"/>
    </source>
</evidence>
<dbReference type="AlphaFoldDB" id="A0A511N5T5"/>
<dbReference type="GO" id="GO:0016020">
    <property type="term" value="C:membrane"/>
    <property type="evidence" value="ECO:0007669"/>
    <property type="project" value="UniProtKB-SubCell"/>
</dbReference>
<feature type="transmembrane region" description="Helical" evidence="5">
    <location>
        <begin position="5"/>
        <end position="25"/>
    </location>
</feature>
<feature type="transmembrane region" description="Helical" evidence="5">
    <location>
        <begin position="174"/>
        <end position="198"/>
    </location>
</feature>
<dbReference type="SUPFAM" id="SSF103481">
    <property type="entry name" value="Multidrug resistance efflux transporter EmrE"/>
    <property type="match status" value="2"/>
</dbReference>
<dbReference type="InterPro" id="IPR000620">
    <property type="entry name" value="EamA_dom"/>
</dbReference>
<feature type="transmembrane region" description="Helical" evidence="5">
    <location>
        <begin position="204"/>
        <end position="226"/>
    </location>
</feature>
<feature type="domain" description="EamA" evidence="6">
    <location>
        <begin position="3"/>
        <end position="133"/>
    </location>
</feature>
<evidence type="ECO:0000313" key="7">
    <source>
        <dbReference type="EMBL" id="GEM47761.1"/>
    </source>
</evidence>
<reference evidence="7 8" key="1">
    <citation type="submission" date="2019-07" db="EMBL/GenBank/DDBJ databases">
        <title>Whole genome shotgun sequence of Deinococcus cellulosilyticus NBRC 106333.</title>
        <authorList>
            <person name="Hosoyama A."/>
            <person name="Uohara A."/>
            <person name="Ohji S."/>
            <person name="Ichikawa N."/>
        </authorList>
    </citation>
    <scope>NUCLEOTIDE SEQUENCE [LARGE SCALE GENOMIC DNA]</scope>
    <source>
        <strain evidence="7 8">NBRC 106333</strain>
    </source>
</reference>
<keyword evidence="2 5" id="KW-0812">Transmembrane</keyword>
<feature type="transmembrane region" description="Helical" evidence="5">
    <location>
        <begin position="233"/>
        <end position="255"/>
    </location>
</feature>
<dbReference type="EMBL" id="BJXB01000015">
    <property type="protein sequence ID" value="GEM47761.1"/>
    <property type="molecule type" value="Genomic_DNA"/>
</dbReference>
<comment type="subcellular location">
    <subcellularLocation>
        <location evidence="1">Membrane</location>
        <topology evidence="1">Multi-pass membrane protein</topology>
    </subcellularLocation>
</comment>
<evidence type="ECO:0000256" key="2">
    <source>
        <dbReference type="ARBA" id="ARBA00022692"/>
    </source>
</evidence>
<dbReference type="InterPro" id="IPR037185">
    <property type="entry name" value="EmrE-like"/>
</dbReference>
<dbReference type="PANTHER" id="PTHR32322:SF9">
    <property type="entry name" value="AMINO-ACID METABOLITE EFFLUX PUMP-RELATED"/>
    <property type="match status" value="1"/>
</dbReference>
<feature type="transmembrane region" description="Helical" evidence="5">
    <location>
        <begin position="64"/>
        <end position="83"/>
    </location>
</feature>
<dbReference type="InterPro" id="IPR050638">
    <property type="entry name" value="AA-Vitamin_Transporters"/>
</dbReference>
<sequence length="282" mass="29972">MQAYLWLILLSALWGFSFIFMRVAVPSFGPILLIELRTLIAALTLFPILALLKRNIKAGLPLKPLWITGIFNSALPFVMISVATKYVPASVAAVLNATTPLFSLLVAVLLYRQQMNSKNVLGVLLGLTGVAALFGLGALTITPQVLLACLCSLIAAASYGFAGNYARHALKQAAPLVTSTYSQFFAALALLPLVPFVLPDQTPPVNASVSVLALGVVCTGLAYLIYFKLIREAGAVFTSTVTFLAPAFSVLWGGLLLGEHLTLGLAVGFVLIVLSVRLINAR</sequence>
<feature type="transmembrane region" description="Helical" evidence="5">
    <location>
        <begin position="89"/>
        <end position="111"/>
    </location>
</feature>
<organism evidence="7 8">
    <name type="scientific">Deinococcus cellulosilyticus (strain DSM 18568 / NBRC 106333 / KACC 11606 / 5516J-15)</name>
    <dbReference type="NCBI Taxonomy" id="1223518"/>
    <lineage>
        <taxon>Bacteria</taxon>
        <taxon>Thermotogati</taxon>
        <taxon>Deinococcota</taxon>
        <taxon>Deinococci</taxon>
        <taxon>Deinococcales</taxon>
        <taxon>Deinococcaceae</taxon>
        <taxon>Deinococcus</taxon>
    </lineage>
</organism>
<feature type="transmembrane region" description="Helical" evidence="5">
    <location>
        <begin position="31"/>
        <end position="52"/>
    </location>
</feature>
<feature type="domain" description="EamA" evidence="6">
    <location>
        <begin position="147"/>
        <end position="280"/>
    </location>
</feature>